<comment type="caution">
    <text evidence="2">The sequence shown here is derived from an EMBL/GenBank/DDBJ whole genome shotgun (WGS) entry which is preliminary data.</text>
</comment>
<accession>A0ABN9E9P9</accession>
<protein>
    <submittedName>
        <fullName evidence="2">Uncharacterized protein</fullName>
    </submittedName>
</protein>
<dbReference type="SUPFAM" id="SSF48726">
    <property type="entry name" value="Immunoglobulin"/>
    <property type="match status" value="1"/>
</dbReference>
<name>A0ABN9E9P9_9NEOB</name>
<dbReference type="Gene3D" id="2.60.40.10">
    <property type="entry name" value="Immunoglobulins"/>
    <property type="match status" value="1"/>
</dbReference>
<feature type="non-terminal residue" evidence="2">
    <location>
        <position position="142"/>
    </location>
</feature>
<evidence type="ECO:0000256" key="1">
    <source>
        <dbReference type="SAM" id="SignalP"/>
    </source>
</evidence>
<organism evidence="2 3">
    <name type="scientific">Staurois parvus</name>
    <dbReference type="NCBI Taxonomy" id="386267"/>
    <lineage>
        <taxon>Eukaryota</taxon>
        <taxon>Metazoa</taxon>
        <taxon>Chordata</taxon>
        <taxon>Craniata</taxon>
        <taxon>Vertebrata</taxon>
        <taxon>Euteleostomi</taxon>
        <taxon>Amphibia</taxon>
        <taxon>Batrachia</taxon>
        <taxon>Anura</taxon>
        <taxon>Neobatrachia</taxon>
        <taxon>Ranoidea</taxon>
        <taxon>Ranidae</taxon>
        <taxon>Staurois</taxon>
    </lineage>
</organism>
<dbReference type="EMBL" id="CATNWA010015188">
    <property type="protein sequence ID" value="CAI9580401.1"/>
    <property type="molecule type" value="Genomic_DNA"/>
</dbReference>
<dbReference type="Proteomes" id="UP001162483">
    <property type="component" value="Unassembled WGS sequence"/>
</dbReference>
<reference evidence="2" key="1">
    <citation type="submission" date="2023-05" db="EMBL/GenBank/DDBJ databases">
        <authorList>
            <person name="Stuckert A."/>
        </authorList>
    </citation>
    <scope>NUCLEOTIDE SEQUENCE</scope>
</reference>
<proteinExistence type="predicted"/>
<evidence type="ECO:0000313" key="3">
    <source>
        <dbReference type="Proteomes" id="UP001162483"/>
    </source>
</evidence>
<feature type="chain" id="PRO_5045986067" evidence="1">
    <location>
        <begin position="32"/>
        <end position="142"/>
    </location>
</feature>
<keyword evidence="1" id="KW-0732">Signal</keyword>
<gene>
    <name evidence="2" type="ORF">SPARVUS_LOCUS9281407</name>
</gene>
<dbReference type="InterPro" id="IPR013783">
    <property type="entry name" value="Ig-like_fold"/>
</dbReference>
<keyword evidence="3" id="KW-1185">Reference proteome</keyword>
<feature type="signal peptide" evidence="1">
    <location>
        <begin position="1"/>
        <end position="31"/>
    </location>
</feature>
<evidence type="ECO:0000313" key="2">
    <source>
        <dbReference type="EMBL" id="CAI9580401.1"/>
    </source>
</evidence>
<sequence length="142" mass="16360">MMGQTSEPHMPHDRFWCLWAIWLISLEPASAVFVVNRTLGDSVFFHQFVYWNAPLEWRFGDDEVVAARPFYAAPYCYPRYQGRCQLSSEGALQLNNLTYSDQGQYVFIVGAIKPYHSQIVYYQLQIYPTLTAPALVPNSVPD</sequence>
<dbReference type="InterPro" id="IPR036179">
    <property type="entry name" value="Ig-like_dom_sf"/>
</dbReference>